<name>A0A2M8F909_9BACT</name>
<dbReference type="InterPro" id="IPR052715">
    <property type="entry name" value="RAYT_transposase"/>
</dbReference>
<dbReference type="Gene3D" id="3.30.70.1290">
    <property type="entry name" value="Transposase IS200-like"/>
    <property type="match status" value="1"/>
</dbReference>
<dbReference type="AlphaFoldDB" id="A0A2M8F909"/>
<reference evidence="3" key="1">
    <citation type="submission" date="2017-09" db="EMBL/GenBank/DDBJ databases">
        <title>Depth-based differentiation of microbial function through sediment-hosted aquifers and enrichment of novel symbionts in the deep terrestrial subsurface.</title>
        <authorList>
            <person name="Probst A.J."/>
            <person name="Ladd B."/>
            <person name="Jarett J.K."/>
            <person name="Geller-Mcgrath D.E."/>
            <person name="Sieber C.M.K."/>
            <person name="Emerson J.B."/>
            <person name="Anantharaman K."/>
            <person name="Thomas B.C."/>
            <person name="Malmstrom R."/>
            <person name="Stieglmeier M."/>
            <person name="Klingl A."/>
            <person name="Woyke T."/>
            <person name="Ryan C.M."/>
            <person name="Banfield J.F."/>
        </authorList>
    </citation>
    <scope>NUCLEOTIDE SEQUENCE [LARGE SCALE GENOMIC DNA]</scope>
</reference>
<comment type="caution">
    <text evidence="2">The sequence shown here is derived from an EMBL/GenBank/DDBJ whole genome shotgun (WGS) entry which is preliminary data.</text>
</comment>
<evidence type="ECO:0000259" key="1">
    <source>
        <dbReference type="SMART" id="SM01321"/>
    </source>
</evidence>
<dbReference type="PANTHER" id="PTHR36966">
    <property type="entry name" value="REP-ASSOCIATED TYROSINE TRANSPOSASE"/>
    <property type="match status" value="1"/>
</dbReference>
<accession>A0A2M8F909</accession>
<dbReference type="Pfam" id="PF01797">
    <property type="entry name" value="Y1_Tnp"/>
    <property type="match status" value="1"/>
</dbReference>
<feature type="domain" description="Transposase IS200-like" evidence="1">
    <location>
        <begin position="24"/>
        <end position="136"/>
    </location>
</feature>
<organism evidence="2 3">
    <name type="scientific">Candidatus Magasanikbacteria bacterium CG_4_9_14_0_2_um_filter_42_11</name>
    <dbReference type="NCBI Taxonomy" id="1974643"/>
    <lineage>
        <taxon>Bacteria</taxon>
        <taxon>Candidatus Magasanikiibacteriota</taxon>
    </lineage>
</organism>
<dbReference type="InterPro" id="IPR036515">
    <property type="entry name" value="Transposase_17_sf"/>
</dbReference>
<evidence type="ECO:0000313" key="2">
    <source>
        <dbReference type="EMBL" id="PJC52234.1"/>
    </source>
</evidence>
<dbReference type="NCBIfam" id="NF047646">
    <property type="entry name" value="REP_Tyr_transpos"/>
    <property type="match status" value="1"/>
</dbReference>
<dbReference type="EMBL" id="PFRH01000124">
    <property type="protein sequence ID" value="PJC52234.1"/>
    <property type="molecule type" value="Genomic_DNA"/>
</dbReference>
<dbReference type="Proteomes" id="UP000231456">
    <property type="component" value="Unassembled WGS sequence"/>
</dbReference>
<gene>
    <name evidence="2" type="ORF">CO030_03895</name>
</gene>
<dbReference type="SUPFAM" id="SSF143422">
    <property type="entry name" value="Transposase IS200-like"/>
    <property type="match status" value="1"/>
</dbReference>
<dbReference type="SMART" id="SM01321">
    <property type="entry name" value="Y1_Tnp"/>
    <property type="match status" value="1"/>
</dbReference>
<proteinExistence type="predicted"/>
<evidence type="ECO:0000313" key="3">
    <source>
        <dbReference type="Proteomes" id="UP000231456"/>
    </source>
</evidence>
<dbReference type="InterPro" id="IPR002686">
    <property type="entry name" value="Transposase_17"/>
</dbReference>
<sequence length="174" mass="20340">MPLNLTKQYPKRPRLQDKKSYIGVRGYFITIGTYKRMSYFTKDNVVNSLIAYLHDVSTEHVFDVVVYCFMPDHLHLVLKGKSEESSLLKFVHSFKQKTGYAFRKAHEKQLWATSFHDRVLRKVEDIRGVGRYTLANPVKANLVRYPLEYPYSGSFVYDLKELIESDAPAYYAQV</sequence>
<dbReference type="GO" id="GO:0004803">
    <property type="term" value="F:transposase activity"/>
    <property type="evidence" value="ECO:0007669"/>
    <property type="project" value="InterPro"/>
</dbReference>
<protein>
    <recommendedName>
        <fullName evidence="1">Transposase IS200-like domain-containing protein</fullName>
    </recommendedName>
</protein>
<dbReference type="GO" id="GO:0006313">
    <property type="term" value="P:DNA transposition"/>
    <property type="evidence" value="ECO:0007669"/>
    <property type="project" value="InterPro"/>
</dbReference>
<dbReference type="GO" id="GO:0043565">
    <property type="term" value="F:sequence-specific DNA binding"/>
    <property type="evidence" value="ECO:0007669"/>
    <property type="project" value="TreeGrafter"/>
</dbReference>
<dbReference type="PANTHER" id="PTHR36966:SF1">
    <property type="entry name" value="REP-ASSOCIATED TYROSINE TRANSPOSASE"/>
    <property type="match status" value="1"/>
</dbReference>